<sequence>MVIDFHTHIFPPKIIAARQDYACRDSCLGMLYSNPKAKMITAEELLTAMDEASIDRAVALNIGWESAELCTFTNNYLLESARRYPGRIIPFCTLPISDPSASLTELERCRSLGAKGIGELRTEHPEELARPPYQPLFDRIDQSGLICLFHASEPLGHTYPGKGLATPEKFYPFISHYPRLKIILAHLGGGMPFYHLMPEAEKVLANTAYDTAAAPFLYKPEIYRQVITLSGENKLLFGSDYPLMPYTRALKHLSDGKLEPDILAKVMQQNALNWLGEGQNGIG</sequence>
<organism evidence="3 4">
    <name type="scientific">Dehalococcoides mccartyi (strain VS)</name>
    <dbReference type="NCBI Taxonomy" id="311424"/>
    <lineage>
        <taxon>Bacteria</taxon>
        <taxon>Bacillati</taxon>
        <taxon>Chloroflexota</taxon>
        <taxon>Dehalococcoidia</taxon>
        <taxon>Dehalococcoidales</taxon>
        <taxon>Dehalococcoidaceae</taxon>
        <taxon>Dehalococcoides</taxon>
    </lineage>
</organism>
<dbReference type="RefSeq" id="WP_012882484.1">
    <property type="nucleotide sequence ID" value="NC_013552.1"/>
</dbReference>
<dbReference type="GO" id="GO:0019748">
    <property type="term" value="P:secondary metabolic process"/>
    <property type="evidence" value="ECO:0007669"/>
    <property type="project" value="TreeGrafter"/>
</dbReference>
<dbReference type="InterPro" id="IPR032466">
    <property type="entry name" value="Metal_Hydrolase"/>
</dbReference>
<accession>D2BJ40</accession>
<dbReference type="GO" id="GO:0005737">
    <property type="term" value="C:cytoplasm"/>
    <property type="evidence" value="ECO:0007669"/>
    <property type="project" value="TreeGrafter"/>
</dbReference>
<dbReference type="PANTHER" id="PTHR21240:SF28">
    <property type="entry name" value="ISO-OROTATE DECARBOXYLASE (EUROFUNG)"/>
    <property type="match status" value="1"/>
</dbReference>
<dbReference type="EMBL" id="CP001827">
    <property type="protein sequence ID" value="ACZ62340.1"/>
    <property type="molecule type" value="Genomic_DNA"/>
</dbReference>
<dbReference type="GO" id="GO:0016787">
    <property type="term" value="F:hydrolase activity"/>
    <property type="evidence" value="ECO:0007669"/>
    <property type="project" value="InterPro"/>
</dbReference>
<dbReference type="SUPFAM" id="SSF51556">
    <property type="entry name" value="Metallo-dependent hydrolases"/>
    <property type="match status" value="1"/>
</dbReference>
<evidence type="ECO:0000313" key="4">
    <source>
        <dbReference type="Proteomes" id="UP000002506"/>
    </source>
</evidence>
<dbReference type="Proteomes" id="UP000002506">
    <property type="component" value="Chromosome"/>
</dbReference>
<dbReference type="OrthoDB" id="9771932at2"/>
<evidence type="ECO:0000259" key="2">
    <source>
        <dbReference type="Pfam" id="PF04909"/>
    </source>
</evidence>
<dbReference type="Pfam" id="PF04909">
    <property type="entry name" value="Amidohydro_2"/>
    <property type="match status" value="1"/>
</dbReference>
<protein>
    <recommendedName>
        <fullName evidence="2">Amidohydrolase-related domain-containing protein</fullName>
    </recommendedName>
</protein>
<proteinExistence type="predicted"/>
<feature type="domain" description="Amidohydrolase-related" evidence="2">
    <location>
        <begin position="3"/>
        <end position="275"/>
    </location>
</feature>
<name>D2BJ40_DEHMV</name>
<gene>
    <name evidence="3" type="ordered locus">DhcVS_1233</name>
</gene>
<dbReference type="eggNOG" id="COG2159">
    <property type="taxonomic scope" value="Bacteria"/>
</dbReference>
<dbReference type="KEGG" id="dev:DhcVS_1233"/>
<dbReference type="PANTHER" id="PTHR21240">
    <property type="entry name" value="2-AMINO-3-CARBOXYLMUCONATE-6-SEMIALDEHYDE DECARBOXYLASE"/>
    <property type="match status" value="1"/>
</dbReference>
<keyword evidence="1" id="KW-0456">Lyase</keyword>
<evidence type="ECO:0000256" key="1">
    <source>
        <dbReference type="ARBA" id="ARBA00023239"/>
    </source>
</evidence>
<reference evidence="3 4" key="1">
    <citation type="journal article" date="2009" name="PLoS Genet.">
        <title>Localized plasticity in the streamlined genomes of vinyl chloride respiring Dehalococcoides.</title>
        <authorList>
            <person name="McMurdie P.J."/>
            <person name="Behrens S.F."/>
            <person name="Muller J.A."/>
            <person name="Goke J."/>
            <person name="Ritalahti K.M."/>
            <person name="Wagner R."/>
            <person name="Goltsman E."/>
            <person name="Lapidus A."/>
            <person name="Holmes S."/>
            <person name="Loffler F.E."/>
            <person name="Spormann A.M."/>
        </authorList>
    </citation>
    <scope>NUCLEOTIDE SEQUENCE [LARGE SCALE GENOMIC DNA]</scope>
    <source>
        <strain evidence="3 4">VS</strain>
    </source>
</reference>
<dbReference type="GO" id="GO:0016831">
    <property type="term" value="F:carboxy-lyase activity"/>
    <property type="evidence" value="ECO:0007669"/>
    <property type="project" value="InterPro"/>
</dbReference>
<evidence type="ECO:0000313" key="3">
    <source>
        <dbReference type="EMBL" id="ACZ62340.1"/>
    </source>
</evidence>
<dbReference type="InterPro" id="IPR006680">
    <property type="entry name" value="Amidohydro-rel"/>
</dbReference>
<dbReference type="InterPro" id="IPR032465">
    <property type="entry name" value="ACMSD"/>
</dbReference>
<dbReference type="HOGENOM" id="CLU_044590_6_1_0"/>
<dbReference type="AlphaFoldDB" id="D2BJ40"/>
<dbReference type="Gene3D" id="3.20.20.140">
    <property type="entry name" value="Metal-dependent hydrolases"/>
    <property type="match status" value="1"/>
</dbReference>